<gene>
    <name evidence="2" type="ORF">IW245_004064</name>
</gene>
<dbReference type="AlphaFoldDB" id="A0A8J7GJR6"/>
<dbReference type="PANTHER" id="PTHR37477:SF1">
    <property type="entry name" value="COBALT-PRECORRIN-5A HYDROLASE"/>
    <property type="match status" value="1"/>
</dbReference>
<dbReference type="Proteomes" id="UP000622552">
    <property type="component" value="Unassembled WGS sequence"/>
</dbReference>
<dbReference type="SUPFAM" id="SSF159664">
    <property type="entry name" value="CobE/GbiG C-terminal domain-like"/>
    <property type="match status" value="1"/>
</dbReference>
<dbReference type="Gene3D" id="3.30.420.180">
    <property type="entry name" value="CobE/GbiG C-terminal domain"/>
    <property type="match status" value="1"/>
</dbReference>
<organism evidence="2 3">
    <name type="scientific">Longispora fulva</name>
    <dbReference type="NCBI Taxonomy" id="619741"/>
    <lineage>
        <taxon>Bacteria</taxon>
        <taxon>Bacillati</taxon>
        <taxon>Actinomycetota</taxon>
        <taxon>Actinomycetes</taxon>
        <taxon>Micromonosporales</taxon>
        <taxon>Micromonosporaceae</taxon>
        <taxon>Longispora</taxon>
    </lineage>
</organism>
<dbReference type="RefSeq" id="WP_197004687.1">
    <property type="nucleotide sequence ID" value="NZ_BONS01000017.1"/>
</dbReference>
<dbReference type="InterPro" id="IPR036518">
    <property type="entry name" value="CobE/GbiG_C_sf"/>
</dbReference>
<evidence type="ECO:0000259" key="1">
    <source>
        <dbReference type="Pfam" id="PF01890"/>
    </source>
</evidence>
<proteinExistence type="predicted"/>
<sequence length="129" mass="12299">MGSAWGGGGRLVVGVGARAGVTAEELTAAVAEVLAAIGAGMDSVERLVTVAAKVTEPGILAVADAAGWPIVGYPAADLAAVSPPHPSAVVHAAVGTPSVAEAAVLLTGATLVVPKSSSGRITLAVGVLS</sequence>
<dbReference type="InterPro" id="IPR052553">
    <property type="entry name" value="CbiG_hydrolase"/>
</dbReference>
<dbReference type="Pfam" id="PF01890">
    <property type="entry name" value="CbiG_C"/>
    <property type="match status" value="1"/>
</dbReference>
<comment type="caution">
    <text evidence="2">The sequence shown here is derived from an EMBL/GenBank/DDBJ whole genome shotgun (WGS) entry which is preliminary data.</text>
</comment>
<evidence type="ECO:0000313" key="3">
    <source>
        <dbReference type="Proteomes" id="UP000622552"/>
    </source>
</evidence>
<dbReference type="GO" id="GO:0009236">
    <property type="term" value="P:cobalamin biosynthetic process"/>
    <property type="evidence" value="ECO:0007669"/>
    <property type="project" value="InterPro"/>
</dbReference>
<name>A0A8J7GJR6_9ACTN</name>
<dbReference type="InterPro" id="IPR002750">
    <property type="entry name" value="CobE/GbiG_C"/>
</dbReference>
<dbReference type="PANTHER" id="PTHR37477">
    <property type="entry name" value="COBALT-PRECORRIN-5A HYDROLASE"/>
    <property type="match status" value="1"/>
</dbReference>
<reference evidence="2" key="1">
    <citation type="submission" date="2020-11" db="EMBL/GenBank/DDBJ databases">
        <title>Sequencing the genomes of 1000 actinobacteria strains.</title>
        <authorList>
            <person name="Klenk H.-P."/>
        </authorList>
    </citation>
    <scope>NUCLEOTIDE SEQUENCE</scope>
    <source>
        <strain evidence="2">DSM 45356</strain>
    </source>
</reference>
<dbReference type="EMBL" id="JADOUF010000001">
    <property type="protein sequence ID" value="MBG6137870.1"/>
    <property type="molecule type" value="Genomic_DNA"/>
</dbReference>
<accession>A0A8J7GJR6</accession>
<evidence type="ECO:0000313" key="2">
    <source>
        <dbReference type="EMBL" id="MBG6137870.1"/>
    </source>
</evidence>
<feature type="domain" description="CobE/GbiG C-terminal" evidence="1">
    <location>
        <begin position="11"/>
        <end position="125"/>
    </location>
</feature>
<protein>
    <submittedName>
        <fullName evidence="2">Cobalamin biosynthesis protein CbiG</fullName>
    </submittedName>
</protein>
<keyword evidence="3" id="KW-1185">Reference proteome</keyword>